<dbReference type="Proteomes" id="UP000076404">
    <property type="component" value="Chromosome"/>
</dbReference>
<dbReference type="KEGG" id="gph:GEMMAAP_01730"/>
<dbReference type="InterPro" id="IPR045990">
    <property type="entry name" value="DUF5946"/>
</dbReference>
<dbReference type="AlphaFoldDB" id="A0A143BFV6"/>
<protein>
    <submittedName>
        <fullName evidence="1">Uncharacterized protein</fullName>
    </submittedName>
</protein>
<accession>A0A143BFV6</accession>
<dbReference type="Pfam" id="PF19371">
    <property type="entry name" value="DUF5946"/>
    <property type="match status" value="1"/>
</dbReference>
<dbReference type="STRING" id="1379270.GEMMAAP_01730"/>
<dbReference type="OrthoDB" id="531380at2"/>
<dbReference type="EMBL" id="CP011454">
    <property type="protein sequence ID" value="AMW03908.1"/>
    <property type="molecule type" value="Genomic_DNA"/>
</dbReference>
<keyword evidence="2" id="KW-1185">Reference proteome</keyword>
<gene>
    <name evidence="1" type="ORF">GEMMAAP_01730</name>
</gene>
<sequence length="166" mass="18889">MSPDEHCPECGAPVVGQRLGCQQRFDECLAREFDDDRYARAQRLMVDAYSLQHPSDYMRSAKSFAAHLTGIYAALERRDAPEVNHAVQAWLNGPKTMPRPDHPSALRRGTLTILHVHEAGESEEHVVRVREWAQSVWEAWRSYEQIATKWIDAAIATVPSRATRPQ</sequence>
<reference evidence="1 2" key="2">
    <citation type="journal article" date="2016" name="Environ. Microbiol. Rep.">
        <title>Metagenomic evidence for the presence of phototrophic Gemmatimonadetes bacteria in diverse environments.</title>
        <authorList>
            <person name="Zeng Y."/>
            <person name="Baumbach J."/>
            <person name="Barbosa E.G."/>
            <person name="Azevedo V."/>
            <person name="Zhang C."/>
            <person name="Koblizek M."/>
        </authorList>
    </citation>
    <scope>NUCLEOTIDE SEQUENCE [LARGE SCALE GENOMIC DNA]</scope>
    <source>
        <strain evidence="1 2">AP64</strain>
    </source>
</reference>
<name>A0A143BFV6_9BACT</name>
<evidence type="ECO:0000313" key="1">
    <source>
        <dbReference type="EMBL" id="AMW03908.1"/>
    </source>
</evidence>
<dbReference type="RefSeq" id="WP_026849185.1">
    <property type="nucleotide sequence ID" value="NZ_CP011454.1"/>
</dbReference>
<proteinExistence type="predicted"/>
<organism evidence="1 2">
    <name type="scientific">Gemmatimonas phototrophica</name>
    <dbReference type="NCBI Taxonomy" id="1379270"/>
    <lineage>
        <taxon>Bacteria</taxon>
        <taxon>Pseudomonadati</taxon>
        <taxon>Gemmatimonadota</taxon>
        <taxon>Gemmatimonadia</taxon>
        <taxon>Gemmatimonadales</taxon>
        <taxon>Gemmatimonadaceae</taxon>
        <taxon>Gemmatimonas</taxon>
    </lineage>
</organism>
<evidence type="ECO:0000313" key="2">
    <source>
        <dbReference type="Proteomes" id="UP000076404"/>
    </source>
</evidence>
<reference evidence="1 2" key="1">
    <citation type="journal article" date="2014" name="Proc. Natl. Acad. Sci. U.S.A.">
        <title>Functional type 2 photosynthetic reaction centers found in the rare bacterial phylum Gemmatimonadetes.</title>
        <authorList>
            <person name="Zeng Y."/>
            <person name="Feng F."/>
            <person name="Medova H."/>
            <person name="Dean J."/>
            <person name="Koblizek M."/>
        </authorList>
    </citation>
    <scope>NUCLEOTIDE SEQUENCE [LARGE SCALE GENOMIC DNA]</scope>
    <source>
        <strain evidence="1 2">AP64</strain>
    </source>
</reference>